<dbReference type="AlphaFoldDB" id="A0A0E9U3M4"/>
<reference evidence="1" key="1">
    <citation type="submission" date="2014-11" db="EMBL/GenBank/DDBJ databases">
        <authorList>
            <person name="Amaro Gonzalez C."/>
        </authorList>
    </citation>
    <scope>NUCLEOTIDE SEQUENCE</scope>
</reference>
<accession>A0A0E9U3M4</accession>
<reference evidence="1" key="2">
    <citation type="journal article" date="2015" name="Fish Shellfish Immunol.">
        <title>Early steps in the European eel (Anguilla anguilla)-Vibrio vulnificus interaction in the gills: Role of the RtxA13 toxin.</title>
        <authorList>
            <person name="Callol A."/>
            <person name="Pajuelo D."/>
            <person name="Ebbesson L."/>
            <person name="Teles M."/>
            <person name="MacKenzie S."/>
            <person name="Amaro C."/>
        </authorList>
    </citation>
    <scope>NUCLEOTIDE SEQUENCE</scope>
</reference>
<dbReference type="EMBL" id="GBXM01048053">
    <property type="protein sequence ID" value="JAH60524.1"/>
    <property type="molecule type" value="Transcribed_RNA"/>
</dbReference>
<organism evidence="1">
    <name type="scientific">Anguilla anguilla</name>
    <name type="common">European freshwater eel</name>
    <name type="synonym">Muraena anguilla</name>
    <dbReference type="NCBI Taxonomy" id="7936"/>
    <lineage>
        <taxon>Eukaryota</taxon>
        <taxon>Metazoa</taxon>
        <taxon>Chordata</taxon>
        <taxon>Craniata</taxon>
        <taxon>Vertebrata</taxon>
        <taxon>Euteleostomi</taxon>
        <taxon>Actinopterygii</taxon>
        <taxon>Neopterygii</taxon>
        <taxon>Teleostei</taxon>
        <taxon>Anguilliformes</taxon>
        <taxon>Anguillidae</taxon>
        <taxon>Anguilla</taxon>
    </lineage>
</organism>
<sequence length="48" mass="5254">MVADVAAWPVSVPYSNVSQFTTLGQTQRRPGPSSPFQGKLCLKCENQE</sequence>
<proteinExistence type="predicted"/>
<name>A0A0E9U3M4_ANGAN</name>
<evidence type="ECO:0000313" key="1">
    <source>
        <dbReference type="EMBL" id="JAH60524.1"/>
    </source>
</evidence>
<protein>
    <submittedName>
        <fullName evidence="1">Uncharacterized protein</fullName>
    </submittedName>
</protein>